<evidence type="ECO:0000256" key="1">
    <source>
        <dbReference type="SAM" id="Phobius"/>
    </source>
</evidence>
<feature type="transmembrane region" description="Helical" evidence="1">
    <location>
        <begin position="98"/>
        <end position="121"/>
    </location>
</feature>
<dbReference type="Proteomes" id="UP000593737">
    <property type="component" value="Chromosome"/>
</dbReference>
<reference evidence="2 3" key="1">
    <citation type="journal article" date="2020" name="ISME J.">
        <title>Enrichment and physiological characterization of a novel comammox Nitrospira indicates ammonium inhibition of complete nitrification.</title>
        <authorList>
            <person name="Sakoula D."/>
            <person name="Koch H."/>
            <person name="Frank J."/>
            <person name="Jetten M.S.M."/>
            <person name="van Kessel M.A.H.J."/>
            <person name="Lucker S."/>
        </authorList>
    </citation>
    <scope>NUCLEOTIDE SEQUENCE [LARGE SCALE GENOMIC DNA]</scope>
    <source>
        <strain evidence="2">Comreactor17</strain>
    </source>
</reference>
<evidence type="ECO:0000313" key="2">
    <source>
        <dbReference type="EMBL" id="QPD04655.1"/>
    </source>
</evidence>
<proteinExistence type="predicted"/>
<evidence type="ECO:0000313" key="3">
    <source>
        <dbReference type="Proteomes" id="UP000593737"/>
    </source>
</evidence>
<organism evidence="2 3">
    <name type="scientific">Candidatus Nitrospira kreftii</name>
    <dbReference type="NCBI Taxonomy" id="2652173"/>
    <lineage>
        <taxon>Bacteria</taxon>
        <taxon>Pseudomonadati</taxon>
        <taxon>Nitrospirota</taxon>
        <taxon>Nitrospiria</taxon>
        <taxon>Nitrospirales</taxon>
        <taxon>Nitrospiraceae</taxon>
        <taxon>Nitrospira</taxon>
    </lineage>
</organism>
<feature type="transmembrane region" description="Helical" evidence="1">
    <location>
        <begin position="185"/>
        <end position="208"/>
    </location>
</feature>
<accession>A0A7S8FEX5</accession>
<keyword evidence="1" id="KW-1133">Transmembrane helix</keyword>
<keyword evidence="1" id="KW-0472">Membrane</keyword>
<sequence>MVNAMPFELIVGAWVATGLTLLIFSFLYKDNPLFKLAEHLYVGVSVGYVIVKTYDTVIVHLVVKPIVENGEIALLIPVAIGMLMLTRYVPKAAWLSRYAFAFIVGMGAGLAIPRTISSFILKQVEDTVRPFLSLAGQDGLTFSMNLLNPASDLNAIIILLGVGSVLFYFFFSIEHSGAGKVVARTGILFLMISFGAAFGYTVMARMSLLIGRLTDLIEFSDASYGRPTIWLVVVVVGALCVLAWRGGQEYPPDTR</sequence>
<feature type="transmembrane region" description="Helical" evidence="1">
    <location>
        <begin position="153"/>
        <end position="173"/>
    </location>
</feature>
<protein>
    <submittedName>
        <fullName evidence="2">Uncharacterized protein</fullName>
    </submittedName>
</protein>
<gene>
    <name evidence="2" type="ORF">Nkreftii_002429</name>
</gene>
<dbReference type="AlphaFoldDB" id="A0A7S8FEX5"/>
<dbReference type="EMBL" id="CP047423">
    <property type="protein sequence ID" value="QPD04655.1"/>
    <property type="molecule type" value="Genomic_DNA"/>
</dbReference>
<keyword evidence="1" id="KW-0812">Transmembrane</keyword>
<feature type="transmembrane region" description="Helical" evidence="1">
    <location>
        <begin position="40"/>
        <end position="63"/>
    </location>
</feature>
<feature type="transmembrane region" description="Helical" evidence="1">
    <location>
        <begin position="69"/>
        <end position="86"/>
    </location>
</feature>
<name>A0A7S8FEX5_9BACT</name>
<dbReference type="KEGG" id="nkf:Nkreftii_002429"/>
<feature type="transmembrane region" description="Helical" evidence="1">
    <location>
        <begin position="6"/>
        <end position="28"/>
    </location>
</feature>
<feature type="transmembrane region" description="Helical" evidence="1">
    <location>
        <begin position="228"/>
        <end position="247"/>
    </location>
</feature>